<dbReference type="PATRIC" id="fig|582.24.peg.3797"/>
<dbReference type="InterPro" id="IPR000836">
    <property type="entry name" value="PRTase_dom"/>
</dbReference>
<dbReference type="CDD" id="cd06223">
    <property type="entry name" value="PRTases_typeI"/>
    <property type="match status" value="1"/>
</dbReference>
<dbReference type="SUPFAM" id="SSF53271">
    <property type="entry name" value="PRTase-like"/>
    <property type="match status" value="1"/>
</dbReference>
<dbReference type="EMBL" id="JZSH01000133">
    <property type="protein sequence ID" value="KJF77535.1"/>
    <property type="molecule type" value="Genomic_DNA"/>
</dbReference>
<gene>
    <name evidence="1" type="ORF">UA45_12055</name>
</gene>
<accession>A0A0D8L6L2</accession>
<evidence type="ECO:0008006" key="3">
    <source>
        <dbReference type="Google" id="ProtNLM"/>
    </source>
</evidence>
<organism evidence="1 2">
    <name type="scientific">Morganella morganii</name>
    <name type="common">Proteus morganii</name>
    <dbReference type="NCBI Taxonomy" id="582"/>
    <lineage>
        <taxon>Bacteria</taxon>
        <taxon>Pseudomonadati</taxon>
        <taxon>Pseudomonadota</taxon>
        <taxon>Gammaproteobacteria</taxon>
        <taxon>Enterobacterales</taxon>
        <taxon>Morganellaceae</taxon>
        <taxon>Morganella</taxon>
    </lineage>
</organism>
<dbReference type="AlphaFoldDB" id="A0A0D8L6L2"/>
<dbReference type="Gene3D" id="3.40.50.2020">
    <property type="match status" value="1"/>
</dbReference>
<dbReference type="InterPro" id="IPR029057">
    <property type="entry name" value="PRTase-like"/>
</dbReference>
<evidence type="ECO:0000313" key="1">
    <source>
        <dbReference type="EMBL" id="KJF77535.1"/>
    </source>
</evidence>
<evidence type="ECO:0000313" key="2">
    <source>
        <dbReference type="Proteomes" id="UP000032582"/>
    </source>
</evidence>
<reference evidence="1 2" key="1">
    <citation type="submission" date="2015-02" db="EMBL/GenBank/DDBJ databases">
        <title>Whole genome shotgun sequencing of cultured foodborne pathogen.</title>
        <authorList>
            <person name="Timme R."/>
            <person name="Allard M.W."/>
            <person name="Strain E."/>
            <person name="Evans P.S."/>
            <person name="Brown E."/>
        </authorList>
    </citation>
    <scope>NUCLEOTIDE SEQUENCE [LARGE SCALE GENOMIC DNA]</scope>
    <source>
        <strain evidence="1 2">GCSL-TSO-24</strain>
    </source>
</reference>
<proteinExistence type="predicted"/>
<protein>
    <recommendedName>
        <fullName evidence="3">Phosphoribosyltransferase domain-containing protein</fullName>
    </recommendedName>
</protein>
<name>A0A0D8L6L2_MORMO</name>
<comment type="caution">
    <text evidence="1">The sequence shown here is derived from an EMBL/GenBank/DDBJ whole genome shotgun (WGS) entry which is preliminary data.</text>
</comment>
<sequence length="102" mass="11065">MGFSELIVRLSREFHILNENRNLIGRTESIDKLASGGDRDIGIHLRTLKVPTSANEYRPVVLLDDVTTSGNSMKAAISKLEDAGYTVIAAIALGKTAEKTHA</sequence>
<dbReference type="Proteomes" id="UP000032582">
    <property type="component" value="Unassembled WGS sequence"/>
</dbReference>